<dbReference type="InterPro" id="IPR050268">
    <property type="entry name" value="NADH-dep_flavin_reductase"/>
</dbReference>
<gene>
    <name evidence="4" type="ORF">ABT384_42495</name>
</gene>
<dbReference type="PANTHER" id="PTHR30466:SF11">
    <property type="entry name" value="FLAVIN-DEPENDENT MONOOXYGENASE, REDUCTASE SUBUNIT HSAB"/>
    <property type="match status" value="1"/>
</dbReference>
<dbReference type="SMART" id="SM00903">
    <property type="entry name" value="Flavin_Reduct"/>
    <property type="match status" value="1"/>
</dbReference>
<reference evidence="4 5" key="1">
    <citation type="submission" date="2024-06" db="EMBL/GenBank/DDBJ databases">
        <title>The Natural Products Discovery Center: Release of the First 8490 Sequenced Strains for Exploring Actinobacteria Biosynthetic Diversity.</title>
        <authorList>
            <person name="Kalkreuter E."/>
            <person name="Kautsar S.A."/>
            <person name="Yang D."/>
            <person name="Bader C.D."/>
            <person name="Teijaro C.N."/>
            <person name="Fluegel L."/>
            <person name="Davis C.M."/>
            <person name="Simpson J.R."/>
            <person name="Lauterbach L."/>
            <person name="Steele A.D."/>
            <person name="Gui C."/>
            <person name="Meng S."/>
            <person name="Li G."/>
            <person name="Viehrig K."/>
            <person name="Ye F."/>
            <person name="Su P."/>
            <person name="Kiefer A.F."/>
            <person name="Nichols A."/>
            <person name="Cepeda A.J."/>
            <person name="Yan W."/>
            <person name="Fan B."/>
            <person name="Jiang Y."/>
            <person name="Adhikari A."/>
            <person name="Zheng C.-J."/>
            <person name="Schuster L."/>
            <person name="Cowan T.M."/>
            <person name="Smanski M.J."/>
            <person name="Chevrette M.G."/>
            <person name="De Carvalho L.P.S."/>
            <person name="Shen B."/>
        </authorList>
    </citation>
    <scope>NUCLEOTIDE SEQUENCE [LARGE SCALE GENOMIC DNA]</scope>
    <source>
        <strain evidence="4 5">NPDC000155</strain>
    </source>
</reference>
<evidence type="ECO:0000313" key="5">
    <source>
        <dbReference type="Proteomes" id="UP001486207"/>
    </source>
</evidence>
<evidence type="ECO:0000313" key="4">
    <source>
        <dbReference type="EMBL" id="MER7379275.1"/>
    </source>
</evidence>
<comment type="caution">
    <text evidence="4">The sequence shown here is derived from an EMBL/GenBank/DDBJ whole genome shotgun (WGS) entry which is preliminary data.</text>
</comment>
<dbReference type="InterPro" id="IPR012349">
    <property type="entry name" value="Split_barrel_FMN-bd"/>
</dbReference>
<dbReference type="InterPro" id="IPR002563">
    <property type="entry name" value="Flavin_Rdtase-like_dom"/>
</dbReference>
<evidence type="ECO:0000256" key="2">
    <source>
        <dbReference type="ARBA" id="ARBA00023002"/>
    </source>
</evidence>
<dbReference type="PANTHER" id="PTHR30466">
    <property type="entry name" value="FLAVIN REDUCTASE"/>
    <property type="match status" value="1"/>
</dbReference>
<dbReference type="EMBL" id="JBEPFB010000031">
    <property type="protein sequence ID" value="MER7379275.1"/>
    <property type="molecule type" value="Genomic_DNA"/>
</dbReference>
<dbReference type="Pfam" id="PF01613">
    <property type="entry name" value="Flavin_Reduct"/>
    <property type="match status" value="1"/>
</dbReference>
<comment type="similarity">
    <text evidence="1">Belongs to the non-flavoprotein flavin reductase family.</text>
</comment>
<protein>
    <submittedName>
        <fullName evidence="4">Flavin reductase family protein</fullName>
        <ecNumber evidence="4">1.-.-.-</ecNumber>
    </submittedName>
</protein>
<evidence type="ECO:0000259" key="3">
    <source>
        <dbReference type="SMART" id="SM00903"/>
    </source>
</evidence>
<dbReference type="SUPFAM" id="SSF50475">
    <property type="entry name" value="FMN-binding split barrel"/>
    <property type="match status" value="1"/>
</dbReference>
<dbReference type="EC" id="1.-.-.-" evidence="4"/>
<dbReference type="Proteomes" id="UP001486207">
    <property type="component" value="Unassembled WGS sequence"/>
</dbReference>
<organism evidence="4 5">
    <name type="scientific">Streptomyces lanatus</name>
    <dbReference type="NCBI Taxonomy" id="66900"/>
    <lineage>
        <taxon>Bacteria</taxon>
        <taxon>Bacillati</taxon>
        <taxon>Actinomycetota</taxon>
        <taxon>Actinomycetes</taxon>
        <taxon>Kitasatosporales</taxon>
        <taxon>Streptomycetaceae</taxon>
        <taxon>Streptomyces</taxon>
    </lineage>
</organism>
<keyword evidence="5" id="KW-1185">Reference proteome</keyword>
<accession>A0ABV1Y6L6</accession>
<evidence type="ECO:0000256" key="1">
    <source>
        <dbReference type="ARBA" id="ARBA00008898"/>
    </source>
</evidence>
<proteinExistence type="inferred from homology"/>
<sequence length="174" mass="18996">MVDTHSDTTAEIDPAHFRKVLGHFCSGVTIISAFDGRKPIGFTCQSFLSLSLDPALIAFSASKTSTTYPRIREIGKFVVNVLASDQDEVSNAFAKSGTDKWAGVHWKPGQILGHPVIDDALATLECEIAEETECGDHFLVVARVRHLEAASELKPLLFFQGSYHRLEGQGANHD</sequence>
<dbReference type="Gene3D" id="2.30.110.10">
    <property type="entry name" value="Electron Transport, Fmn-binding Protein, Chain A"/>
    <property type="match status" value="1"/>
</dbReference>
<name>A0ABV1Y6L6_9ACTN</name>
<keyword evidence="2 4" id="KW-0560">Oxidoreductase</keyword>
<dbReference type="RefSeq" id="WP_190075859.1">
    <property type="nucleotide sequence ID" value="NZ_BNBM01000029.1"/>
</dbReference>
<dbReference type="GO" id="GO:0016491">
    <property type="term" value="F:oxidoreductase activity"/>
    <property type="evidence" value="ECO:0007669"/>
    <property type="project" value="UniProtKB-KW"/>
</dbReference>
<feature type="domain" description="Flavin reductase like" evidence="3">
    <location>
        <begin position="21"/>
        <end position="165"/>
    </location>
</feature>